<accession>A0ABS2U083</accession>
<protein>
    <submittedName>
        <fullName evidence="2">Uncharacterized protein</fullName>
    </submittedName>
</protein>
<proteinExistence type="predicted"/>
<dbReference type="Proteomes" id="UP000749040">
    <property type="component" value="Unassembled WGS sequence"/>
</dbReference>
<name>A0ABS2U083_9ACTN</name>
<feature type="compositionally biased region" description="Acidic residues" evidence="1">
    <location>
        <begin position="192"/>
        <end position="228"/>
    </location>
</feature>
<evidence type="ECO:0000256" key="1">
    <source>
        <dbReference type="SAM" id="MobiDB-lite"/>
    </source>
</evidence>
<organism evidence="2 3">
    <name type="scientific">Actinacidiphila acididurans</name>
    <dbReference type="NCBI Taxonomy" id="2784346"/>
    <lineage>
        <taxon>Bacteria</taxon>
        <taxon>Bacillati</taxon>
        <taxon>Actinomycetota</taxon>
        <taxon>Actinomycetes</taxon>
        <taxon>Kitasatosporales</taxon>
        <taxon>Streptomycetaceae</taxon>
        <taxon>Actinacidiphila</taxon>
    </lineage>
</organism>
<dbReference type="RefSeq" id="WP_205361592.1">
    <property type="nucleotide sequence ID" value="NZ_JADKYB010000022.1"/>
</dbReference>
<dbReference type="EMBL" id="JADKYB010000022">
    <property type="protein sequence ID" value="MBM9509005.1"/>
    <property type="molecule type" value="Genomic_DNA"/>
</dbReference>
<feature type="compositionally biased region" description="Low complexity" evidence="1">
    <location>
        <begin position="231"/>
        <end position="246"/>
    </location>
</feature>
<feature type="compositionally biased region" description="Acidic residues" evidence="1">
    <location>
        <begin position="81"/>
        <end position="99"/>
    </location>
</feature>
<feature type="region of interest" description="Disordered" evidence="1">
    <location>
        <begin position="188"/>
        <end position="246"/>
    </location>
</feature>
<gene>
    <name evidence="2" type="ORF">ITX44_31575</name>
</gene>
<reference evidence="2 3" key="1">
    <citation type="submission" date="2021-01" db="EMBL/GenBank/DDBJ databases">
        <title>Streptomyces acididurans sp. nov., isolated from a peat swamp forest soil.</title>
        <authorList>
            <person name="Chantavorakit T."/>
            <person name="Duangmal K."/>
        </authorList>
    </citation>
    <scope>NUCLEOTIDE SEQUENCE [LARGE SCALE GENOMIC DNA]</scope>
    <source>
        <strain evidence="2 3">KK5PA1</strain>
    </source>
</reference>
<keyword evidence="3" id="KW-1185">Reference proteome</keyword>
<feature type="compositionally biased region" description="Basic and acidic residues" evidence="1">
    <location>
        <begin position="48"/>
        <end position="65"/>
    </location>
</feature>
<feature type="region of interest" description="Disordered" evidence="1">
    <location>
        <begin position="1"/>
        <end position="103"/>
    </location>
</feature>
<evidence type="ECO:0000313" key="2">
    <source>
        <dbReference type="EMBL" id="MBM9509005.1"/>
    </source>
</evidence>
<comment type="caution">
    <text evidence="2">The sequence shown here is derived from an EMBL/GenBank/DDBJ whole genome shotgun (WGS) entry which is preliminary data.</text>
</comment>
<sequence length="246" mass="25370">MEQRTDQVVPAVPVAGIDPSFIPGITAPAPSATAAKGDTSAASATAKTDAKADADTDTGTPREADTEQATAAVTTAVEPDGAADEAGEAEEAADADEPDGGPVFEAADRRATIVADHRGITLRLDGESAEFGWDEIGAVEIDTPRFGKRFGITVYTSGRRWYKGDVEAPSRAALKRWTAELDAVLDARFEDEREDEEPAADEPEGLEEAEAEAAAEATESEAASDAEEAGAKTAAKSTAGSSAEQG</sequence>
<evidence type="ECO:0000313" key="3">
    <source>
        <dbReference type="Proteomes" id="UP000749040"/>
    </source>
</evidence>
<feature type="compositionally biased region" description="Low complexity" evidence="1">
    <location>
        <begin position="31"/>
        <end position="47"/>
    </location>
</feature>
<feature type="compositionally biased region" description="Low complexity" evidence="1">
    <location>
        <begin position="67"/>
        <end position="80"/>
    </location>
</feature>